<keyword evidence="2" id="KW-1185">Reference proteome</keyword>
<dbReference type="AlphaFoldDB" id="A0AAV2FEG6"/>
<dbReference type="EMBL" id="OZ034819">
    <property type="protein sequence ID" value="CAL1396674.1"/>
    <property type="molecule type" value="Genomic_DNA"/>
</dbReference>
<evidence type="ECO:0000313" key="1">
    <source>
        <dbReference type="EMBL" id="CAL1396674.1"/>
    </source>
</evidence>
<evidence type="ECO:0008006" key="3">
    <source>
        <dbReference type="Google" id="ProtNLM"/>
    </source>
</evidence>
<reference evidence="1 2" key="1">
    <citation type="submission" date="2024-04" db="EMBL/GenBank/DDBJ databases">
        <authorList>
            <person name="Fracassetti M."/>
        </authorList>
    </citation>
    <scope>NUCLEOTIDE SEQUENCE [LARGE SCALE GENOMIC DNA]</scope>
</reference>
<evidence type="ECO:0000313" key="2">
    <source>
        <dbReference type="Proteomes" id="UP001497516"/>
    </source>
</evidence>
<accession>A0AAV2FEG6</accession>
<protein>
    <recommendedName>
        <fullName evidence="3">Reverse transcriptase</fullName>
    </recommendedName>
</protein>
<sequence length="268" mass="30842">MTIVEKHKKYLGLATTVGRSKKEIFAGLVDRVRKKLKGWKERVMYVAAREVLIKSVAQAQMSYAMSVFKIPDGIIDQVYSLITTFWWGQRGSERRFHWIKREELACPKLKGGKGFRDLTGFNMALLGKQLWNLYQRPYSLIAQILRAKYHKHSTILEANVGYNPSYVWRSLMSAQDFIHRGTRWRIGNGDQVRIWGDKWLSNSAEGFIPSPPKGLPVESRVSELIDTITEGWDPLVLDQCFPNDLIQTILQIPLRGLQERTDSFGVEV</sequence>
<name>A0AAV2FEG6_9ROSI</name>
<dbReference type="Proteomes" id="UP001497516">
    <property type="component" value="Chromosome 6"/>
</dbReference>
<gene>
    <name evidence="1" type="ORF">LTRI10_LOCUS37029</name>
</gene>
<proteinExistence type="predicted"/>
<dbReference type="PANTHER" id="PTHR33116:SF86">
    <property type="entry name" value="REVERSE TRANSCRIPTASE DOMAIN-CONTAINING PROTEIN"/>
    <property type="match status" value="1"/>
</dbReference>
<organism evidence="1 2">
    <name type="scientific">Linum trigynum</name>
    <dbReference type="NCBI Taxonomy" id="586398"/>
    <lineage>
        <taxon>Eukaryota</taxon>
        <taxon>Viridiplantae</taxon>
        <taxon>Streptophyta</taxon>
        <taxon>Embryophyta</taxon>
        <taxon>Tracheophyta</taxon>
        <taxon>Spermatophyta</taxon>
        <taxon>Magnoliopsida</taxon>
        <taxon>eudicotyledons</taxon>
        <taxon>Gunneridae</taxon>
        <taxon>Pentapetalae</taxon>
        <taxon>rosids</taxon>
        <taxon>fabids</taxon>
        <taxon>Malpighiales</taxon>
        <taxon>Linaceae</taxon>
        <taxon>Linum</taxon>
    </lineage>
</organism>
<dbReference type="PANTHER" id="PTHR33116">
    <property type="entry name" value="REVERSE TRANSCRIPTASE ZINC-BINDING DOMAIN-CONTAINING PROTEIN-RELATED-RELATED"/>
    <property type="match status" value="1"/>
</dbReference>